<dbReference type="InterPro" id="IPR013433">
    <property type="entry name" value="PHA_gran_rgn"/>
</dbReference>
<protein>
    <submittedName>
        <fullName evidence="1">Polyhydroxyalkanoic acid system family protein</fullName>
    </submittedName>
</protein>
<dbReference type="Pfam" id="PF09650">
    <property type="entry name" value="PHA_gran_rgn"/>
    <property type="match status" value="1"/>
</dbReference>
<reference evidence="2" key="1">
    <citation type="journal article" date="2019" name="Int. J. Syst. Evol. Microbiol.">
        <title>The Global Catalogue of Microorganisms (GCM) 10K type strain sequencing project: providing services to taxonomists for standard genome sequencing and annotation.</title>
        <authorList>
            <consortium name="The Broad Institute Genomics Platform"/>
            <consortium name="The Broad Institute Genome Sequencing Center for Infectious Disease"/>
            <person name="Wu L."/>
            <person name="Ma J."/>
        </authorList>
    </citation>
    <scope>NUCLEOTIDE SEQUENCE [LARGE SCALE GENOMIC DNA]</scope>
    <source>
        <strain evidence="2">CCUG 54329</strain>
    </source>
</reference>
<evidence type="ECO:0000313" key="2">
    <source>
        <dbReference type="Proteomes" id="UP001597203"/>
    </source>
</evidence>
<comment type="caution">
    <text evidence="1">The sequence shown here is derived from an EMBL/GenBank/DDBJ whole genome shotgun (WGS) entry which is preliminary data.</text>
</comment>
<accession>A0ABW3P8H7</accession>
<organism evidence="1 2">
    <name type="scientific">Sphingobium olei</name>
    <dbReference type="NCBI Taxonomy" id="420955"/>
    <lineage>
        <taxon>Bacteria</taxon>
        <taxon>Pseudomonadati</taxon>
        <taxon>Pseudomonadota</taxon>
        <taxon>Alphaproteobacteria</taxon>
        <taxon>Sphingomonadales</taxon>
        <taxon>Sphingomonadaceae</taxon>
        <taxon>Sphingobium</taxon>
    </lineage>
</organism>
<dbReference type="Proteomes" id="UP001597203">
    <property type="component" value="Unassembled WGS sequence"/>
</dbReference>
<evidence type="ECO:0000313" key="1">
    <source>
        <dbReference type="EMBL" id="MFD1106907.1"/>
    </source>
</evidence>
<gene>
    <name evidence="1" type="ORF">ACFQ24_18745</name>
</gene>
<proteinExistence type="predicted"/>
<keyword evidence="2" id="KW-1185">Reference proteome</keyword>
<dbReference type="EMBL" id="JBHTLS010000134">
    <property type="protein sequence ID" value="MFD1106907.1"/>
    <property type="molecule type" value="Genomic_DNA"/>
</dbReference>
<sequence>MDIDIPHQLGKAEAKRRVEAGLPKLEKHIPGGGTVTAHWPSDDVLDMRIDVMGQSIPTRLLIEDANIRATVDVPMMLKMMSGPISDFIRTSAQKMLTGPA</sequence>
<dbReference type="RefSeq" id="WP_380913997.1">
    <property type="nucleotide sequence ID" value="NZ_JBHTLS010000134.1"/>
</dbReference>
<name>A0ABW3P8H7_9SPHN</name>